<dbReference type="PROSITE" id="PS50075">
    <property type="entry name" value="CARRIER"/>
    <property type="match status" value="1"/>
</dbReference>
<keyword evidence="1" id="KW-0596">Phosphopantetheine</keyword>
<dbReference type="SUPFAM" id="SSF55048">
    <property type="entry name" value="Probable ACP-binding domain of malonyl-CoA ACP transacylase"/>
    <property type="match status" value="1"/>
</dbReference>
<dbReference type="PANTHER" id="PTHR43775">
    <property type="entry name" value="FATTY ACID SYNTHASE"/>
    <property type="match status" value="1"/>
</dbReference>
<dbReference type="Pfam" id="PF08659">
    <property type="entry name" value="KR"/>
    <property type="match status" value="1"/>
</dbReference>
<dbReference type="InterPro" id="IPR006162">
    <property type="entry name" value="Ppantetheine_attach_site"/>
</dbReference>
<evidence type="ECO:0000259" key="5">
    <source>
        <dbReference type="PROSITE" id="PS50075"/>
    </source>
</evidence>
<dbReference type="Pfam" id="PF16197">
    <property type="entry name" value="KAsynt_C_assoc"/>
    <property type="match status" value="1"/>
</dbReference>
<dbReference type="SUPFAM" id="SSF52151">
    <property type="entry name" value="FabD/lysophospholipase-like"/>
    <property type="match status" value="1"/>
</dbReference>
<evidence type="ECO:0000313" key="7">
    <source>
        <dbReference type="Proteomes" id="UP001139157"/>
    </source>
</evidence>
<dbReference type="InterPro" id="IPR016039">
    <property type="entry name" value="Thiolase-like"/>
</dbReference>
<dbReference type="InterPro" id="IPR001227">
    <property type="entry name" value="Ac_transferase_dom_sf"/>
</dbReference>
<dbReference type="Gene3D" id="3.40.50.720">
    <property type="entry name" value="NAD(P)-binding Rossmann-like Domain"/>
    <property type="match status" value="1"/>
</dbReference>
<dbReference type="InterPro" id="IPR014043">
    <property type="entry name" value="Acyl_transferase_dom"/>
</dbReference>
<dbReference type="Pfam" id="PF00698">
    <property type="entry name" value="Acyl_transf_1"/>
    <property type="match status" value="1"/>
</dbReference>
<dbReference type="InterPro" id="IPR009081">
    <property type="entry name" value="PP-bd_ACP"/>
</dbReference>
<dbReference type="Gene3D" id="3.40.47.10">
    <property type="match status" value="1"/>
</dbReference>
<dbReference type="GO" id="GO:0006633">
    <property type="term" value="P:fatty acid biosynthetic process"/>
    <property type="evidence" value="ECO:0007669"/>
    <property type="project" value="TreeGrafter"/>
</dbReference>
<organism evidence="6 7">
    <name type="scientific">Nocardia pulmonis</name>
    <dbReference type="NCBI Taxonomy" id="2951408"/>
    <lineage>
        <taxon>Bacteria</taxon>
        <taxon>Bacillati</taxon>
        <taxon>Actinomycetota</taxon>
        <taxon>Actinomycetes</taxon>
        <taxon>Mycobacteriales</taxon>
        <taxon>Nocardiaceae</taxon>
        <taxon>Nocardia</taxon>
    </lineage>
</organism>
<keyword evidence="2" id="KW-0597">Phosphoprotein</keyword>
<dbReference type="Proteomes" id="UP001139157">
    <property type="component" value="Unassembled WGS sequence"/>
</dbReference>
<dbReference type="SMART" id="SM01294">
    <property type="entry name" value="PKS_PP_betabranch"/>
    <property type="match status" value="1"/>
</dbReference>
<dbReference type="InterPro" id="IPR016036">
    <property type="entry name" value="Malonyl_transacylase_ACP-bd"/>
</dbReference>
<dbReference type="GO" id="GO:0004312">
    <property type="term" value="F:fatty acid synthase activity"/>
    <property type="evidence" value="ECO:0007669"/>
    <property type="project" value="TreeGrafter"/>
</dbReference>
<dbReference type="Gene3D" id="1.10.1200.10">
    <property type="entry name" value="ACP-like"/>
    <property type="match status" value="1"/>
</dbReference>
<dbReference type="CDD" id="cd08952">
    <property type="entry name" value="KR_1_SDR_x"/>
    <property type="match status" value="1"/>
</dbReference>
<dbReference type="InterPro" id="IPR013968">
    <property type="entry name" value="PKS_KR"/>
</dbReference>
<comment type="caution">
    <text evidence="6">The sequence shown here is derived from an EMBL/GenBank/DDBJ whole genome shotgun (WGS) entry which is preliminary data.</text>
</comment>
<dbReference type="Gene3D" id="3.40.366.10">
    <property type="entry name" value="Malonyl-Coenzyme A Acyl Carrier Protein, domain 2"/>
    <property type="match status" value="1"/>
</dbReference>
<dbReference type="EMBL" id="JAMRXG010000034">
    <property type="protein sequence ID" value="MCM6779032.1"/>
    <property type="molecule type" value="Genomic_DNA"/>
</dbReference>
<dbReference type="InterPro" id="IPR032821">
    <property type="entry name" value="PKS_assoc"/>
</dbReference>
<dbReference type="Gene3D" id="6.10.140.1830">
    <property type="match status" value="1"/>
</dbReference>
<dbReference type="InterPro" id="IPR050091">
    <property type="entry name" value="PKS_NRPS_Biosynth_Enz"/>
</dbReference>
<dbReference type="SUPFAM" id="SSF51735">
    <property type="entry name" value="NAD(P)-binding Rossmann-fold domains"/>
    <property type="match status" value="2"/>
</dbReference>
<keyword evidence="4" id="KW-0012">Acyltransferase</keyword>
<proteinExistence type="predicted"/>
<evidence type="ECO:0000256" key="4">
    <source>
        <dbReference type="ARBA" id="ARBA00023315"/>
    </source>
</evidence>
<dbReference type="PANTHER" id="PTHR43775:SF51">
    <property type="entry name" value="INACTIVE PHENOLPHTHIOCEROL SYNTHESIS POLYKETIDE SYNTHASE TYPE I PKS1-RELATED"/>
    <property type="match status" value="1"/>
</dbReference>
<protein>
    <submittedName>
        <fullName evidence="6">SDR family NAD(P)-dependent oxidoreductase</fullName>
    </submittedName>
</protein>
<dbReference type="InterPro" id="IPR020806">
    <property type="entry name" value="PKS_PP-bd"/>
</dbReference>
<dbReference type="InterPro" id="IPR036736">
    <property type="entry name" value="ACP-like_sf"/>
</dbReference>
<feature type="domain" description="Carrier" evidence="5">
    <location>
        <begin position="1081"/>
        <end position="1163"/>
    </location>
</feature>
<keyword evidence="3" id="KW-0808">Transferase</keyword>
<reference evidence="6" key="1">
    <citation type="submission" date="2022-06" db="EMBL/GenBank/DDBJ databases">
        <title>Novel species in genus nocardia.</title>
        <authorList>
            <person name="Li F."/>
        </authorList>
    </citation>
    <scope>NUCLEOTIDE SEQUENCE</scope>
    <source>
        <strain evidence="6">CDC141</strain>
    </source>
</reference>
<dbReference type="GO" id="GO:0031177">
    <property type="term" value="F:phosphopantetheine binding"/>
    <property type="evidence" value="ECO:0007669"/>
    <property type="project" value="InterPro"/>
</dbReference>
<gene>
    <name evidence="6" type="ORF">NDR86_36705</name>
</gene>
<evidence type="ECO:0000256" key="3">
    <source>
        <dbReference type="ARBA" id="ARBA00022679"/>
    </source>
</evidence>
<evidence type="ECO:0000313" key="6">
    <source>
        <dbReference type="EMBL" id="MCM6779032.1"/>
    </source>
</evidence>
<dbReference type="SUPFAM" id="SSF53901">
    <property type="entry name" value="Thiolase-like"/>
    <property type="match status" value="1"/>
</dbReference>
<sequence length="1244" mass="131871">MIKVLMAMRHGVLPKTLHVDDPTTKVDWSAAGVRLLTEARPWPETGRPRRAAVSAFGVSGTNAHVIVEQAPELDAAPRPADPAPAPVTDAPAVWVLSAKSAAALVDQARRLRDHVLAHPELDPVDIGYSLLTTRARLEHRAVIIGSDRGELLAGLDTVIESGANVGSERVAVGRTTRAGRVGFVFPGQGGQWAEMARELLDSAPAFAARIGECAQALEPHIDWSLSDVLTGAPGAPSLDRVDVVQPVLFSVMVSLAALWESFGVRPDGVIGHSQGEVAAACVAGVLSLADAARIVAVRSKLVQQRVIQAGGDGGMASIAEPVERVEQRLAQWPNRLWVAAVNGPAAVTIAGDVEALTVVLDRCAAEGVWARRVPVDYASHSPQVEPVREPLLAELATVTPAESTVRFHSTVLNAVAEPSQLDAEYWFRNLREPVRFDAGVRDMVERGYRALIEVSPHPVLAVALGQSIEATGHDVDDVAVVGTLRHDDGGPDRVLLSLAEAYVSGVPVDWSVLYSGRVPRRIDLPTYAFQRERFWIDTADGVSAAGNTERALWASVERGDLDEFATLLAADDERQRESLGVALNLLSNWRAGQDTARPNAWRYRVEWIPGGFDSAPVGGHWLVVLPRGTAAAEPARTCLRALGEKGAHPTVLELDTAHPDRTALTEVLATADGILSLLALDDRPHPEYAALPSGLAATMVLAQALSDTGNTAPLWLITRGAVRATPADAPAAPAQAAVWGFGRVLGLELPTAFGGLLDLPDEIDESISGAVVSALGNTAGEDQIAIRPNGTYVRRLTRDRTRGPGAAGWRPRGAALVTGGTGALGGHVARWLADQGADHLILISRHGRTAPGAAKLADELAACGTTVTIESRDITSAAAMTELFDRQRAAGHPIRTVVHCAGVSQPRALGQMTTASLAEDMAAKARGAVELARCLDPEQLDAFVLFSSGAGVWGSAMLAGYAAANAYLDAFAEELRERGLPATAVAWGAWSGDGMGADEVGRELRRRGIIGMAPERAVRELHRVLGNAETTSVLADIDWERFLPVFAAQRTSRFLDAMAREVAAEPVEEDAPARLDGLAELPGRERLKVLRKTVLQQAAAALGYGDPDALAPKATFQELGFDSIAVVQTVRRLAAATGLRLATTVIFDHPTPERLARHLDAEIAAQATTSGPAAVGIDAVTDWFRGLDPADAEYAEALDRMRRLLAEAVAPVAESTPGNGTATDVNDLTDDELFEFVDTEFGLS</sequence>
<dbReference type="Gene3D" id="3.30.70.3290">
    <property type="match status" value="1"/>
</dbReference>
<name>A0A9X2J0C4_9NOCA</name>
<dbReference type="SMART" id="SM00822">
    <property type="entry name" value="PKS_KR"/>
    <property type="match status" value="1"/>
</dbReference>
<dbReference type="Pfam" id="PF00550">
    <property type="entry name" value="PP-binding"/>
    <property type="match status" value="1"/>
</dbReference>
<dbReference type="InterPro" id="IPR057326">
    <property type="entry name" value="KR_dom"/>
</dbReference>
<evidence type="ECO:0000256" key="1">
    <source>
        <dbReference type="ARBA" id="ARBA00022450"/>
    </source>
</evidence>
<dbReference type="PROSITE" id="PS00012">
    <property type="entry name" value="PHOSPHOPANTETHEINE"/>
    <property type="match status" value="1"/>
</dbReference>
<dbReference type="InterPro" id="IPR036291">
    <property type="entry name" value="NAD(P)-bd_dom_sf"/>
</dbReference>
<dbReference type="InterPro" id="IPR016035">
    <property type="entry name" value="Acyl_Trfase/lysoPLipase"/>
</dbReference>
<accession>A0A9X2J0C4</accession>
<dbReference type="AlphaFoldDB" id="A0A9X2J0C4"/>
<evidence type="ECO:0000256" key="2">
    <source>
        <dbReference type="ARBA" id="ARBA00022553"/>
    </source>
</evidence>
<dbReference type="SMART" id="SM00827">
    <property type="entry name" value="PKS_AT"/>
    <property type="match status" value="1"/>
</dbReference>
<dbReference type="SMART" id="SM00823">
    <property type="entry name" value="PKS_PP"/>
    <property type="match status" value="1"/>
</dbReference>
<dbReference type="SUPFAM" id="SSF47336">
    <property type="entry name" value="ACP-like"/>
    <property type="match status" value="1"/>
</dbReference>
<dbReference type="FunFam" id="3.40.366.10:FF:000002">
    <property type="entry name" value="Probable polyketide synthase 2"/>
    <property type="match status" value="1"/>
</dbReference>
<keyword evidence="7" id="KW-1185">Reference proteome</keyword>